<name>A0ABD3QZW7_9STRA</name>
<evidence type="ECO:0000256" key="3">
    <source>
        <dbReference type="SAM" id="MobiDB-lite"/>
    </source>
</evidence>
<keyword evidence="2" id="KW-0175">Coiled coil</keyword>
<reference evidence="4 5" key="1">
    <citation type="journal article" date="2020" name="G3 (Bethesda)">
        <title>Improved Reference Genome for Cyclotella cryptica CCMP332, a Model for Cell Wall Morphogenesis, Salinity Adaptation, and Lipid Production in Diatoms (Bacillariophyta).</title>
        <authorList>
            <person name="Roberts W.R."/>
            <person name="Downey K.M."/>
            <person name="Ruck E.C."/>
            <person name="Traller J.C."/>
            <person name="Alverson A.J."/>
        </authorList>
    </citation>
    <scope>NUCLEOTIDE SEQUENCE [LARGE SCALE GENOMIC DNA]</scope>
    <source>
        <strain evidence="4 5">CCMP332</strain>
    </source>
</reference>
<evidence type="ECO:0000256" key="1">
    <source>
        <dbReference type="ARBA" id="ARBA00022737"/>
    </source>
</evidence>
<dbReference type="Gene3D" id="1.10.287.1490">
    <property type="match status" value="1"/>
</dbReference>
<feature type="coiled-coil region" evidence="2">
    <location>
        <begin position="1554"/>
        <end position="1588"/>
    </location>
</feature>
<evidence type="ECO:0000313" key="4">
    <source>
        <dbReference type="EMBL" id="KAL3805306.1"/>
    </source>
</evidence>
<dbReference type="EMBL" id="JABMIG020000003">
    <property type="protein sequence ID" value="KAL3805306.1"/>
    <property type="molecule type" value="Genomic_DNA"/>
</dbReference>
<feature type="compositionally biased region" description="Polar residues" evidence="3">
    <location>
        <begin position="441"/>
        <end position="450"/>
    </location>
</feature>
<dbReference type="Pfam" id="PF02493">
    <property type="entry name" value="MORN"/>
    <property type="match status" value="4"/>
</dbReference>
<feature type="region of interest" description="Disordered" evidence="3">
    <location>
        <begin position="530"/>
        <end position="562"/>
    </location>
</feature>
<feature type="region of interest" description="Disordered" evidence="3">
    <location>
        <begin position="433"/>
        <end position="463"/>
    </location>
</feature>
<dbReference type="SMART" id="SM00698">
    <property type="entry name" value="MORN"/>
    <property type="match status" value="4"/>
</dbReference>
<dbReference type="Gene3D" id="2.20.110.10">
    <property type="entry name" value="Histone H3 K4-specific methyltransferase SET7/9 N-terminal domain"/>
    <property type="match status" value="2"/>
</dbReference>
<keyword evidence="5" id="KW-1185">Reference proteome</keyword>
<dbReference type="PANTHER" id="PTHR43215:SF14">
    <property type="entry name" value="RADIAL SPOKE HEAD 1 HOMOLOG"/>
    <property type="match status" value="1"/>
</dbReference>
<feature type="coiled-coil region" evidence="2">
    <location>
        <begin position="915"/>
        <end position="1159"/>
    </location>
</feature>
<sequence>MSFFKNTRSQSVPPNRRSQSFSIPNPKRNTDDPVTIDDGSINIKGESFHGQTEHERESHIGDHETIDDLNETIVNLKSSLMTHATSNAETMEHFNTLQKAHDKLYAEHMHLQEQMDDAVELLKYLKEEKSTNEAKIDDLQNELLRFKKMTEGSVVSMTIENLTKEKMELETSLENVKRIKEEAVLRAATLQSERNDFEEKAKSLEKFKEAYELQTRQTLTSGEKMASLEKEREELMEKVTELEDEVQRLKEENEDAAHKKEEIEKLNAKVLTLESELASSNDRAGLQEREIKRIKGDVENLEEELAAKELHATQQESEIARLENKVDDLEEELASNTGLVERKEMEIARLKNELDDLEGELTANNDRMGLQDREIRRLKNEVNDLEEELAAKNNQLANIDEELIREKDEMQSHLDNLQQQLIQYQEDAEYDNYHHSKEQHPSQSSMENPSQEQQRYEELQEENEELQYQIQQLEAQLQNERVKNQQEAEIHAQLEKEMQDRLTQRLAVHLQESEVAMEARIREELEEEYKNKMKQQHLQSKSKSFSASDAKGSQGVESSSTAFQRELEDQLRKQLQQVKEERERWQAEQEEFQNRVLLSKQQLDKIREGYRTKYDKEKKRANDLEKTNKDFQAVINALHQELNTTKEELDELHMHQSEQKLLLEGMSNQRSHRDWEKERKKFIEREKEYQAEVEELQIEVNELQGIDEECQRLEEEKADLAKKCKEIWEEHQTTLQEMEQLNSENEDLLKKIESLESAAVSMEEFHEKELEQCKHLECQLLELRQTYDEAIQMNNEFEKESAEKLKFACLDFECQKRQWSDEKALLEKAIDDAENNRSLLEAEKDELLLKLAEEKGTLEALQIEYSALQRQATEQDSQMHRLTSDLDILRSACDEQKAVMEQRHLEQLEVFISKDNELTEYIESLENEMKEAKLSVSKLTEEVVLTSAEKDKISLRLSEQIHSLEASKVLLESKANELLDRIKQLESNEQTLEGERGQLEMSLSNLQQLSSEQSCRIHSLEEENSMLQSSLNEVREEKISVEFEKNNIISEKSKRLQELESELDKIAFLEQEREQLLSKLESNNNLIHENARLTEEVNTLRSSLEKANNINEALASSSIGHERDKKAYQEKLASMRAEIDRLTEAISVLQTENESLNAQAASTTPYDRVNKEHEDKFAARDKEISRLTGEINALRSSLETTHVNESLISRSIEHNDDKQADEKNVASLEAEIDRLVKANAALQKESLKSETSSTAFTDLLNQECEDKLAMQNEICRLTEEVNTLRSSLEEADIRNEMLESRSIGHATDQETYEKKFLSLQAEIDKLKQENSALQTEYEFLKAETSSTSPTDELIRELADVNRALQRLHDEHRTLKSVLDDAKDTNVTLEEAIQDIQVEKEDLEAEHEELATKLSDLTTQAKMMLVRNEEMETQLSEAQNEYEERLNELNAVNEDLWNKLQSFSSDELLSLREKYDDALEIIQQLKSDECPAQLEQLNEDSLEKSSARQLKRLKEENLELREIVDHLTNENQAAMEIKSIVMELKYKNMELNESLRVSHEQKKAAADAIQSLKEENEKFRRQIMNGRSSTPDCENRVVPYQQNTLQTLGNTTTDELEYYKSIVNQLMSDRAVFTQRLVELMDINTNVGSARDMHFSIEGPPDRHDGMTAESNSRALVAANSYPNADEFGEQLRNLTIENGELAQRLGGAVAEKEFAMSTLSKLGAKLEELMKRNRLLENIANLKSAHAVEVGCRSNSIASLSDRLLGDEESKPQLRDPTGYGESENFSWTKQSLFDDHSEYHEAASVYSESIASKQIDDPSAYSGVSSNFRSFAAQKQLEPEESSEKVNVNDSAKHQLKCLAQDPTSMSDPRLIKVPGGEYYGQVNNNGQKHGRGKMIYDNGNEYEGTWVNNKRDGNGTTKYASGNMYVGSWKEGKRHGFGVFHIKKTGDVYRGNWERGLKSGPGVYEYADGEIDVSVYREDIRIGEGVRWNASRSKASRLVDGQLVGEEGGMPLKDATQLTQKLGFIL</sequence>
<feature type="compositionally biased region" description="Polar residues" evidence="3">
    <location>
        <begin position="1"/>
        <end position="23"/>
    </location>
</feature>
<feature type="region of interest" description="Disordered" evidence="3">
    <location>
        <begin position="1"/>
        <end position="38"/>
    </location>
</feature>
<dbReference type="SUPFAM" id="SSF82185">
    <property type="entry name" value="Histone H3 K4-specific methyltransferase SET7/9 N-terminal domain"/>
    <property type="match status" value="1"/>
</dbReference>
<feature type="compositionally biased region" description="Low complexity" evidence="3">
    <location>
        <begin position="541"/>
        <end position="553"/>
    </location>
</feature>
<dbReference type="InterPro" id="IPR003409">
    <property type="entry name" value="MORN"/>
</dbReference>
<gene>
    <name evidence="4" type="ORF">HJC23_009013</name>
</gene>
<evidence type="ECO:0000313" key="5">
    <source>
        <dbReference type="Proteomes" id="UP001516023"/>
    </source>
</evidence>
<feature type="coiled-coil region" evidence="2">
    <location>
        <begin position="564"/>
        <end position="878"/>
    </location>
</feature>
<keyword evidence="1" id="KW-0677">Repeat</keyword>
<feature type="coiled-coil region" evidence="2">
    <location>
        <begin position="1218"/>
        <end position="1245"/>
    </location>
</feature>
<accession>A0ABD3QZW7</accession>
<evidence type="ECO:0000256" key="2">
    <source>
        <dbReference type="SAM" id="Coils"/>
    </source>
</evidence>
<comment type="caution">
    <text evidence="4">The sequence shown here is derived from an EMBL/GenBank/DDBJ whole genome shotgun (WGS) entry which is preliminary data.</text>
</comment>
<proteinExistence type="predicted"/>
<feature type="coiled-coil region" evidence="2">
    <location>
        <begin position="1281"/>
        <end position="1529"/>
    </location>
</feature>
<dbReference type="Proteomes" id="UP001516023">
    <property type="component" value="Unassembled WGS sequence"/>
</dbReference>
<protein>
    <submittedName>
        <fullName evidence="4">Uncharacterized protein</fullName>
    </submittedName>
</protein>
<dbReference type="PANTHER" id="PTHR43215">
    <property type="entry name" value="RADIAL SPOKE HEAD 1 HOMOLOG"/>
    <property type="match status" value="1"/>
</dbReference>
<organism evidence="4 5">
    <name type="scientific">Cyclotella cryptica</name>
    <dbReference type="NCBI Taxonomy" id="29204"/>
    <lineage>
        <taxon>Eukaryota</taxon>
        <taxon>Sar</taxon>
        <taxon>Stramenopiles</taxon>
        <taxon>Ochrophyta</taxon>
        <taxon>Bacillariophyta</taxon>
        <taxon>Coscinodiscophyceae</taxon>
        <taxon>Thalassiosirophycidae</taxon>
        <taxon>Stephanodiscales</taxon>
        <taxon>Stephanodiscaceae</taxon>
        <taxon>Cyclotella</taxon>
    </lineage>
</organism>